<protein>
    <recommendedName>
        <fullName evidence="4">Transmembrane protein</fullName>
    </recommendedName>
</protein>
<accession>A0ABT3FTT7</accession>
<proteinExistence type="predicted"/>
<feature type="transmembrane region" description="Helical" evidence="1">
    <location>
        <begin position="28"/>
        <end position="47"/>
    </location>
</feature>
<keyword evidence="3" id="KW-1185">Reference proteome</keyword>
<evidence type="ECO:0008006" key="4">
    <source>
        <dbReference type="Google" id="ProtNLM"/>
    </source>
</evidence>
<evidence type="ECO:0000313" key="2">
    <source>
        <dbReference type="EMBL" id="MCW1886656.1"/>
    </source>
</evidence>
<keyword evidence="1" id="KW-0472">Membrane</keyword>
<gene>
    <name evidence="2" type="ORF">OKA04_18095</name>
</gene>
<name>A0ABT3FTT7_9BACT</name>
<reference evidence="2 3" key="1">
    <citation type="submission" date="2022-10" db="EMBL/GenBank/DDBJ databases">
        <title>Luteolibacter flavescens strain MCCC 1K03193, whole genome shotgun sequencing project.</title>
        <authorList>
            <person name="Zhao G."/>
            <person name="Shen L."/>
        </authorList>
    </citation>
    <scope>NUCLEOTIDE SEQUENCE [LARGE SCALE GENOMIC DNA]</scope>
    <source>
        <strain evidence="2 3">MCCC 1K03193</strain>
    </source>
</reference>
<evidence type="ECO:0000256" key="1">
    <source>
        <dbReference type="SAM" id="Phobius"/>
    </source>
</evidence>
<dbReference type="EMBL" id="JAPDDS010000011">
    <property type="protein sequence ID" value="MCW1886656.1"/>
    <property type="molecule type" value="Genomic_DNA"/>
</dbReference>
<feature type="transmembrane region" description="Helical" evidence="1">
    <location>
        <begin position="78"/>
        <end position="99"/>
    </location>
</feature>
<evidence type="ECO:0000313" key="3">
    <source>
        <dbReference type="Proteomes" id="UP001207930"/>
    </source>
</evidence>
<dbReference type="Proteomes" id="UP001207930">
    <property type="component" value="Unassembled WGS sequence"/>
</dbReference>
<keyword evidence="1" id="KW-1133">Transmembrane helix</keyword>
<dbReference type="RefSeq" id="WP_264502611.1">
    <property type="nucleotide sequence ID" value="NZ_JAPDDS010000011.1"/>
</dbReference>
<keyword evidence="1" id="KW-0812">Transmembrane</keyword>
<comment type="caution">
    <text evidence="2">The sequence shown here is derived from an EMBL/GenBank/DDBJ whole genome shotgun (WGS) entry which is preliminary data.</text>
</comment>
<organism evidence="2 3">
    <name type="scientific">Luteolibacter flavescens</name>
    <dbReference type="NCBI Taxonomy" id="1859460"/>
    <lineage>
        <taxon>Bacteria</taxon>
        <taxon>Pseudomonadati</taxon>
        <taxon>Verrucomicrobiota</taxon>
        <taxon>Verrucomicrobiia</taxon>
        <taxon>Verrucomicrobiales</taxon>
        <taxon>Verrucomicrobiaceae</taxon>
        <taxon>Luteolibacter</taxon>
    </lineage>
</organism>
<sequence length="114" mass="12026">MRILIFTGGILIALLGLAVFQQTKDPVLLQGGLTLGGGFVICGIFSLRSKWHGITGAGVLALLGAARSLPKLGSEPQWYYAGAAAVCCVLMITVVRALLTERTRQAVEKLKTGE</sequence>